<proteinExistence type="predicted"/>
<protein>
    <recommendedName>
        <fullName evidence="1">Peptidoglycan binding-like domain-containing protein</fullName>
    </recommendedName>
</protein>
<dbReference type="InterPro" id="IPR036365">
    <property type="entry name" value="PGBD-like_sf"/>
</dbReference>
<dbReference type="AlphaFoldDB" id="X1UF87"/>
<dbReference type="EMBL" id="BARW01021025">
    <property type="protein sequence ID" value="GAI98520.1"/>
    <property type="molecule type" value="Genomic_DNA"/>
</dbReference>
<gene>
    <name evidence="2" type="ORF">S12H4_35405</name>
</gene>
<dbReference type="InterPro" id="IPR002477">
    <property type="entry name" value="Peptidoglycan-bd-like"/>
</dbReference>
<evidence type="ECO:0000259" key="1">
    <source>
        <dbReference type="Pfam" id="PF01471"/>
    </source>
</evidence>
<dbReference type="InterPro" id="IPR036366">
    <property type="entry name" value="PGBDSf"/>
</dbReference>
<comment type="caution">
    <text evidence="2">The sequence shown here is derived from an EMBL/GenBank/DDBJ whole genome shotgun (WGS) entry which is preliminary data.</text>
</comment>
<dbReference type="Pfam" id="PF01471">
    <property type="entry name" value="PG_binding_1"/>
    <property type="match status" value="1"/>
</dbReference>
<feature type="non-terminal residue" evidence="2">
    <location>
        <position position="1"/>
    </location>
</feature>
<dbReference type="Gene3D" id="1.10.101.10">
    <property type="entry name" value="PGBD-like superfamily/PGBD"/>
    <property type="match status" value="1"/>
</dbReference>
<feature type="domain" description="Peptidoglycan binding-like" evidence="1">
    <location>
        <begin position="9"/>
        <end position="50"/>
    </location>
</feature>
<reference evidence="2" key="1">
    <citation type="journal article" date="2014" name="Front. Microbiol.">
        <title>High frequency of phylogenetically diverse reductive dehalogenase-homologous genes in deep subseafloor sedimentary metagenomes.</title>
        <authorList>
            <person name="Kawai M."/>
            <person name="Futagami T."/>
            <person name="Toyoda A."/>
            <person name="Takaki Y."/>
            <person name="Nishi S."/>
            <person name="Hori S."/>
            <person name="Arai W."/>
            <person name="Tsubouchi T."/>
            <person name="Morono Y."/>
            <person name="Uchiyama I."/>
            <person name="Ito T."/>
            <person name="Fujiyama A."/>
            <person name="Inagaki F."/>
            <person name="Takami H."/>
        </authorList>
    </citation>
    <scope>NUCLEOTIDE SEQUENCE</scope>
    <source>
        <strain evidence="2">Expedition CK06-06</strain>
    </source>
</reference>
<sequence length="82" mass="9514">VKKGEIGIAVEYLQEMLFQTGYSPGKVDGWFGDKTLRALNEYQKDKDLPVLSYCDLRCMSYMIEHNLFKTILFVSLLDEKTK</sequence>
<organism evidence="2">
    <name type="scientific">marine sediment metagenome</name>
    <dbReference type="NCBI Taxonomy" id="412755"/>
    <lineage>
        <taxon>unclassified sequences</taxon>
        <taxon>metagenomes</taxon>
        <taxon>ecological metagenomes</taxon>
    </lineage>
</organism>
<dbReference type="SUPFAM" id="SSF47090">
    <property type="entry name" value="PGBD-like"/>
    <property type="match status" value="1"/>
</dbReference>
<evidence type="ECO:0000313" key="2">
    <source>
        <dbReference type="EMBL" id="GAI98520.1"/>
    </source>
</evidence>
<accession>X1UF87</accession>
<name>X1UF87_9ZZZZ</name>